<dbReference type="Pfam" id="PF01423">
    <property type="entry name" value="LSM"/>
    <property type="match status" value="1"/>
</dbReference>
<keyword evidence="6 9" id="KW-0508">mRNA splicing</keyword>
<evidence type="ECO:0000256" key="8">
    <source>
        <dbReference type="ARBA" id="ARBA00023274"/>
    </source>
</evidence>
<evidence type="ECO:0000256" key="7">
    <source>
        <dbReference type="ARBA" id="ARBA00023242"/>
    </source>
</evidence>
<keyword evidence="11" id="KW-0808">Transferase</keyword>
<evidence type="ECO:0000256" key="5">
    <source>
        <dbReference type="ARBA" id="ARBA00022664"/>
    </source>
</evidence>
<dbReference type="GO" id="GO:0030731">
    <property type="term" value="F:guanidinoacetate N-methyltransferase activity"/>
    <property type="evidence" value="ECO:0007669"/>
    <property type="project" value="UniProtKB-EC"/>
</dbReference>
<accession>A0ABV2AJJ1</accession>
<evidence type="ECO:0000313" key="11">
    <source>
        <dbReference type="EMBL" id="MES1919848.1"/>
    </source>
</evidence>
<comment type="subcellular location">
    <subcellularLocation>
        <location evidence="2">Cytoplasm</location>
        <location evidence="2">Cytosol</location>
    </subcellularLocation>
    <subcellularLocation>
        <location evidence="1 9">Nucleus</location>
    </subcellularLocation>
</comment>
<dbReference type="GO" id="GO:0032259">
    <property type="term" value="P:methylation"/>
    <property type="evidence" value="ECO:0007669"/>
    <property type="project" value="UniProtKB-KW"/>
</dbReference>
<dbReference type="CDD" id="cd01721">
    <property type="entry name" value="Sm_D3"/>
    <property type="match status" value="1"/>
</dbReference>
<dbReference type="InterPro" id="IPR027141">
    <property type="entry name" value="LSm4/Sm_D1/D3"/>
</dbReference>
<keyword evidence="7 9" id="KW-0539">Nucleus</keyword>
<dbReference type="InterPro" id="IPR010920">
    <property type="entry name" value="LSM_dom_sf"/>
</dbReference>
<evidence type="ECO:0000256" key="4">
    <source>
        <dbReference type="ARBA" id="ARBA00022490"/>
    </source>
</evidence>
<comment type="similarity">
    <text evidence="3 9">Belongs to the snRNP core protein family.</text>
</comment>
<dbReference type="EMBL" id="JBDODL010000419">
    <property type="protein sequence ID" value="MES1919848.1"/>
    <property type="molecule type" value="Genomic_DNA"/>
</dbReference>
<dbReference type="InterPro" id="IPR034099">
    <property type="entry name" value="SmD3"/>
</dbReference>
<dbReference type="Proteomes" id="UP001439008">
    <property type="component" value="Unassembled WGS sequence"/>
</dbReference>
<dbReference type="Gene3D" id="2.30.30.100">
    <property type="match status" value="1"/>
</dbReference>
<gene>
    <name evidence="11" type="primary">SMD3</name>
    <name evidence="11" type="ORF">MHBO_001604</name>
</gene>
<dbReference type="SMART" id="SM00651">
    <property type="entry name" value="Sm"/>
    <property type="match status" value="1"/>
</dbReference>
<evidence type="ECO:0000256" key="1">
    <source>
        <dbReference type="ARBA" id="ARBA00004123"/>
    </source>
</evidence>
<proteinExistence type="inferred from homology"/>
<dbReference type="PROSITE" id="PS52002">
    <property type="entry name" value="SM"/>
    <property type="match status" value="1"/>
</dbReference>
<feature type="domain" description="Sm" evidence="10">
    <location>
        <begin position="7"/>
        <end position="79"/>
    </location>
</feature>
<dbReference type="SUPFAM" id="SSF50182">
    <property type="entry name" value="Sm-like ribonucleoproteins"/>
    <property type="match status" value="1"/>
</dbReference>
<organism evidence="11 12">
    <name type="scientific">Bonamia ostreae</name>
    <dbReference type="NCBI Taxonomy" id="126728"/>
    <lineage>
        <taxon>Eukaryota</taxon>
        <taxon>Sar</taxon>
        <taxon>Rhizaria</taxon>
        <taxon>Endomyxa</taxon>
        <taxon>Ascetosporea</taxon>
        <taxon>Haplosporida</taxon>
        <taxon>Bonamia</taxon>
    </lineage>
</organism>
<name>A0ABV2AJJ1_9EUKA</name>
<dbReference type="InterPro" id="IPR047575">
    <property type="entry name" value="Sm"/>
</dbReference>
<evidence type="ECO:0000256" key="9">
    <source>
        <dbReference type="RuleBase" id="RU365050"/>
    </source>
</evidence>
<sequence>MPVYIGVPIKILHEAEGYIATVEMKTYECYRGQLSNVEDCMNIELINVTYTAHDGQVKKRSKVYIRGSFIKLIIIPDMLKNAPVFKRIENKMTNDSSNFVILQKAIRLEWGEA</sequence>
<keyword evidence="12" id="KW-1185">Reference proteome</keyword>
<protein>
    <recommendedName>
        <fullName evidence="9">Small nuclear ribonucleoprotein Sm D3</fullName>
        <shortName evidence="9">Sm-D3</shortName>
    </recommendedName>
    <alternativeName>
        <fullName evidence="9">snRNP core protein D3</fullName>
    </alternativeName>
</protein>
<comment type="caution">
    <text evidence="11">The sequence shown here is derived from an EMBL/GenBank/DDBJ whole genome shotgun (WGS) entry which is preliminary data.</text>
</comment>
<dbReference type="PANTHER" id="PTHR23338">
    <property type="entry name" value="SMALL NUCLEAR RIBONUCLEOPROTEIN SM"/>
    <property type="match status" value="1"/>
</dbReference>
<evidence type="ECO:0000259" key="10">
    <source>
        <dbReference type="PROSITE" id="PS52002"/>
    </source>
</evidence>
<evidence type="ECO:0000313" key="12">
    <source>
        <dbReference type="Proteomes" id="UP001439008"/>
    </source>
</evidence>
<keyword evidence="4" id="KW-0963">Cytoplasm</keyword>
<keyword evidence="11" id="KW-0489">Methyltransferase</keyword>
<dbReference type="GO" id="GO:1990904">
    <property type="term" value="C:ribonucleoprotein complex"/>
    <property type="evidence" value="ECO:0007669"/>
    <property type="project" value="UniProtKB-KW"/>
</dbReference>
<reference evidence="11 12" key="1">
    <citation type="journal article" date="2024" name="BMC Biol.">
        <title>Comparative genomics of Ascetosporea gives new insight into the evolutionary basis for animal parasitism in Rhizaria.</title>
        <authorList>
            <person name="Hiltunen Thoren M."/>
            <person name="Onut-Brannstrom I."/>
            <person name="Alfjorden A."/>
            <person name="Peckova H."/>
            <person name="Swords F."/>
            <person name="Hooper C."/>
            <person name="Holzer A.S."/>
            <person name="Bass D."/>
            <person name="Burki F."/>
        </authorList>
    </citation>
    <scope>NUCLEOTIDE SEQUENCE [LARGE SCALE GENOMIC DNA]</scope>
    <source>
        <strain evidence="11">20-A016</strain>
    </source>
</reference>
<dbReference type="InterPro" id="IPR001163">
    <property type="entry name" value="Sm_dom_euk/arc"/>
</dbReference>
<evidence type="ECO:0000256" key="6">
    <source>
        <dbReference type="ARBA" id="ARBA00023187"/>
    </source>
</evidence>
<keyword evidence="8 9" id="KW-0687">Ribonucleoprotein</keyword>
<evidence type="ECO:0000256" key="3">
    <source>
        <dbReference type="ARBA" id="ARBA00008146"/>
    </source>
</evidence>
<keyword evidence="5 9" id="KW-0507">mRNA processing</keyword>
<evidence type="ECO:0000256" key="2">
    <source>
        <dbReference type="ARBA" id="ARBA00004514"/>
    </source>
</evidence>